<name>A0A2S5KMU9_9PROT</name>
<organism evidence="1 2">
    <name type="scientific">Proteobacteria bacterium 228</name>
    <dbReference type="NCBI Taxonomy" id="2083153"/>
    <lineage>
        <taxon>Bacteria</taxon>
        <taxon>Pseudomonadati</taxon>
        <taxon>Pseudomonadota</taxon>
    </lineage>
</organism>
<accession>A0A2S5KMU9</accession>
<evidence type="ECO:0008006" key="3">
    <source>
        <dbReference type="Google" id="ProtNLM"/>
    </source>
</evidence>
<evidence type="ECO:0000313" key="1">
    <source>
        <dbReference type="EMBL" id="PPC75636.1"/>
    </source>
</evidence>
<dbReference type="AlphaFoldDB" id="A0A2S5KMU9"/>
<protein>
    <recommendedName>
        <fullName evidence="3">Oxidoreductase molybdopterin-binding domain-containing protein</fullName>
    </recommendedName>
</protein>
<dbReference type="Proteomes" id="UP000238196">
    <property type="component" value="Unassembled WGS sequence"/>
</dbReference>
<dbReference type="EMBL" id="PRLP01000082">
    <property type="protein sequence ID" value="PPC75636.1"/>
    <property type="molecule type" value="Genomic_DNA"/>
</dbReference>
<reference evidence="1 2" key="1">
    <citation type="submission" date="2018-02" db="EMBL/GenBank/DDBJ databases">
        <title>novel marine gammaproteobacteria from coastal saline agro ecosystem.</title>
        <authorList>
            <person name="Krishnan R."/>
            <person name="Ramesh Kumar N."/>
        </authorList>
    </citation>
    <scope>NUCLEOTIDE SEQUENCE [LARGE SCALE GENOMIC DNA]</scope>
    <source>
        <strain evidence="1 2">228</strain>
    </source>
</reference>
<sequence>METVMSLNSFTKTKAFFLFIFLTLGCWRSGWADEASIIFKLDQHDLTTVTLSELRTKLPVTDLHIDHPFLRKEKNYRAVALKALLEMVYGERLKGVHQQVIFKATDGYEASGDIGHLLQEGGYIAFADLDRQGEWEPVTKMQADPSPYFLVWTAHDQTIGKGYPWPWAISSIDLRTKP</sequence>
<proteinExistence type="predicted"/>
<evidence type="ECO:0000313" key="2">
    <source>
        <dbReference type="Proteomes" id="UP000238196"/>
    </source>
</evidence>
<gene>
    <name evidence="1" type="ORF">C4K68_19775</name>
</gene>
<comment type="caution">
    <text evidence="1">The sequence shown here is derived from an EMBL/GenBank/DDBJ whole genome shotgun (WGS) entry which is preliminary data.</text>
</comment>